<name>A0ACB7YR88_9ERIC</name>
<evidence type="ECO:0000313" key="1">
    <source>
        <dbReference type="EMBL" id="KAH7855664.1"/>
    </source>
</evidence>
<reference evidence="1 2" key="1">
    <citation type="journal article" date="2021" name="Hortic Res">
        <title>High-quality reference genome and annotation aids understanding of berry development for evergreen blueberry (Vaccinium darrowii).</title>
        <authorList>
            <person name="Yu J."/>
            <person name="Hulse-Kemp A.M."/>
            <person name="Babiker E."/>
            <person name="Staton M."/>
        </authorList>
    </citation>
    <scope>NUCLEOTIDE SEQUENCE [LARGE SCALE GENOMIC DNA]</scope>
    <source>
        <strain evidence="2">cv. NJ 8807/NJ 8810</strain>
        <tissue evidence="1">Young leaf</tissue>
    </source>
</reference>
<organism evidence="1 2">
    <name type="scientific">Vaccinium darrowii</name>
    <dbReference type="NCBI Taxonomy" id="229202"/>
    <lineage>
        <taxon>Eukaryota</taxon>
        <taxon>Viridiplantae</taxon>
        <taxon>Streptophyta</taxon>
        <taxon>Embryophyta</taxon>
        <taxon>Tracheophyta</taxon>
        <taxon>Spermatophyta</taxon>
        <taxon>Magnoliopsida</taxon>
        <taxon>eudicotyledons</taxon>
        <taxon>Gunneridae</taxon>
        <taxon>Pentapetalae</taxon>
        <taxon>asterids</taxon>
        <taxon>Ericales</taxon>
        <taxon>Ericaceae</taxon>
        <taxon>Vaccinioideae</taxon>
        <taxon>Vaccinieae</taxon>
        <taxon>Vaccinium</taxon>
    </lineage>
</organism>
<dbReference type="EMBL" id="CM037161">
    <property type="protein sequence ID" value="KAH7855664.1"/>
    <property type="molecule type" value="Genomic_DNA"/>
</dbReference>
<proteinExistence type="predicted"/>
<evidence type="ECO:0000313" key="2">
    <source>
        <dbReference type="Proteomes" id="UP000828048"/>
    </source>
</evidence>
<accession>A0ACB7YR88</accession>
<comment type="caution">
    <text evidence="1">The sequence shown here is derived from an EMBL/GenBank/DDBJ whole genome shotgun (WGS) entry which is preliminary data.</text>
</comment>
<sequence length="431" mass="49099">MVAFPEVKLVFYHGGYISEGPNRAYVGGNVSPIPVDPDLLSAFEMKALIKELGCAETCEVYHKAPSQTMDEGLVCLIGDKAIVDMVETHGDVIDLYVHDPLLMPSQTSTQEVSSLTKESGHETLDEGLIPAGPVELESGHHESEVELESDDDSDDSDYRDDSNFSGFEESSGDDEVEQLVKHVVITEPQMEIADKEGEVSDKSDELQCIDLQEDDDFGGHRRKQKFREFDEGGDMEKPTLVEGMIFPNVIAFRKFLKEYHIREGYEYEYVKNESTRVTVICKDKCGFRLHASPMHGEKLFQIKKINAQHCCIRKYTNRLATHRWIANKYKDKFAAEPDKKVKTLKHDVKRERMVDVSRKKAWRAKRTALEVIHGNLKEQYSVLWDYCDVLRKYNPGTHAIMKVDRSWLGSTVTFQRIFISFDAQIKGFLAG</sequence>
<keyword evidence="2" id="KW-1185">Reference proteome</keyword>
<dbReference type="Proteomes" id="UP000828048">
    <property type="component" value="Chromosome 11"/>
</dbReference>
<protein>
    <submittedName>
        <fullName evidence="1">Uncharacterized protein</fullName>
    </submittedName>
</protein>
<gene>
    <name evidence="1" type="ORF">Vadar_027433</name>
</gene>